<feature type="repeat" description="TPR" evidence="3">
    <location>
        <begin position="57"/>
        <end position="90"/>
    </location>
</feature>
<evidence type="ECO:0000256" key="3">
    <source>
        <dbReference type="PROSITE-ProRule" id="PRU00339"/>
    </source>
</evidence>
<reference evidence="5 6" key="1">
    <citation type="journal article" date="2014" name="Genome Announc.">
        <title>Genome Sequence and Methylome of Soil Bacterium Gemmatirosa kalamazoonensis KBS708T, a Member of the Rarely Cultivated Gemmatimonadetes Phylum.</title>
        <authorList>
            <person name="Debruyn J.M."/>
            <person name="Radosevich M."/>
            <person name="Wommack K.E."/>
            <person name="Polson S.W."/>
            <person name="Hauser L.J."/>
            <person name="Fawaz M.N."/>
            <person name="Korlach J."/>
            <person name="Tsai Y.C."/>
        </authorList>
    </citation>
    <scope>NUCLEOTIDE SEQUENCE [LARGE SCALE GENOMIC DNA]</scope>
    <source>
        <strain evidence="5 6">KBS708</strain>
    </source>
</reference>
<accession>W0RLF5</accession>
<feature type="repeat" description="TPR" evidence="3">
    <location>
        <begin position="23"/>
        <end position="56"/>
    </location>
</feature>
<feature type="region of interest" description="Disordered" evidence="4">
    <location>
        <begin position="141"/>
        <end position="160"/>
    </location>
</feature>
<dbReference type="InterPro" id="IPR011990">
    <property type="entry name" value="TPR-like_helical_dom_sf"/>
</dbReference>
<dbReference type="AlphaFoldDB" id="W0RLF5"/>
<keyword evidence="2 3" id="KW-0802">TPR repeat</keyword>
<dbReference type="InterPro" id="IPR019734">
    <property type="entry name" value="TPR_rpt"/>
</dbReference>
<sequence length="160" mass="18176">MSWWSRLTGGKSESDAKSSKSGRVDYLNEALALERQGDYDAALTSYRLALRDRPNDQRVLQNMAIAYSKLGQQDEAIRCYRRALDLDPSLSGAHYGLAFLLLKRGDRGEAQRHLEEFLARAPRSPEAQRWVEHASSTLEQLRLEDETDVRNEWPDGGPRG</sequence>
<evidence type="ECO:0000256" key="4">
    <source>
        <dbReference type="SAM" id="MobiDB-lite"/>
    </source>
</evidence>
<dbReference type="PROSITE" id="PS50293">
    <property type="entry name" value="TPR_REGION"/>
    <property type="match status" value="1"/>
</dbReference>
<dbReference type="RefSeq" id="WP_025411718.1">
    <property type="nucleotide sequence ID" value="NZ_CP007128.1"/>
</dbReference>
<keyword evidence="6" id="KW-1185">Reference proteome</keyword>
<dbReference type="InterPro" id="IPR051012">
    <property type="entry name" value="CellSynth/LPSAsmb/PSIAsmb"/>
</dbReference>
<organism evidence="5 6">
    <name type="scientific">Gemmatirosa kalamazoonensis</name>
    <dbReference type="NCBI Taxonomy" id="861299"/>
    <lineage>
        <taxon>Bacteria</taxon>
        <taxon>Pseudomonadati</taxon>
        <taxon>Gemmatimonadota</taxon>
        <taxon>Gemmatimonadia</taxon>
        <taxon>Gemmatimonadales</taxon>
        <taxon>Gemmatimonadaceae</taxon>
        <taxon>Gemmatirosa</taxon>
    </lineage>
</organism>
<dbReference type="InParanoid" id="W0RLF5"/>
<dbReference type="PROSITE" id="PS50005">
    <property type="entry name" value="TPR"/>
    <property type="match status" value="2"/>
</dbReference>
<gene>
    <name evidence="5" type="ORF">J421_2711</name>
</gene>
<name>W0RLF5_9BACT</name>
<dbReference type="eggNOG" id="COG0457">
    <property type="taxonomic scope" value="Bacteria"/>
</dbReference>
<dbReference type="EMBL" id="CP007128">
    <property type="protein sequence ID" value="AHG90248.1"/>
    <property type="molecule type" value="Genomic_DNA"/>
</dbReference>
<dbReference type="Pfam" id="PF13414">
    <property type="entry name" value="TPR_11"/>
    <property type="match status" value="1"/>
</dbReference>
<dbReference type="HOGENOM" id="CLU_1649692_0_0_0"/>
<evidence type="ECO:0000313" key="5">
    <source>
        <dbReference type="EMBL" id="AHG90248.1"/>
    </source>
</evidence>
<evidence type="ECO:0000256" key="2">
    <source>
        <dbReference type="ARBA" id="ARBA00022803"/>
    </source>
</evidence>
<evidence type="ECO:0000256" key="1">
    <source>
        <dbReference type="ARBA" id="ARBA00022737"/>
    </source>
</evidence>
<evidence type="ECO:0000313" key="6">
    <source>
        <dbReference type="Proteomes" id="UP000019151"/>
    </source>
</evidence>
<dbReference type="SMART" id="SM00028">
    <property type="entry name" value="TPR"/>
    <property type="match status" value="3"/>
</dbReference>
<dbReference type="OrthoDB" id="9798174at2"/>
<protein>
    <submittedName>
        <fullName evidence="5">Tetratricopeptide TPR_2 repeat-containing protein</fullName>
    </submittedName>
</protein>
<keyword evidence="1" id="KW-0677">Repeat</keyword>
<dbReference type="SUPFAM" id="SSF48452">
    <property type="entry name" value="TPR-like"/>
    <property type="match status" value="1"/>
</dbReference>
<dbReference type="KEGG" id="gba:J421_2711"/>
<dbReference type="PANTHER" id="PTHR45586">
    <property type="entry name" value="TPR REPEAT-CONTAINING PROTEIN PA4667"/>
    <property type="match status" value="1"/>
</dbReference>
<proteinExistence type="predicted"/>
<dbReference type="STRING" id="861299.J421_2711"/>
<feature type="compositionally biased region" description="Basic and acidic residues" evidence="4">
    <location>
        <begin position="141"/>
        <end position="153"/>
    </location>
</feature>
<dbReference type="Gene3D" id="1.25.40.10">
    <property type="entry name" value="Tetratricopeptide repeat domain"/>
    <property type="match status" value="1"/>
</dbReference>
<dbReference type="Proteomes" id="UP000019151">
    <property type="component" value="Chromosome"/>
</dbReference>
<dbReference type="PANTHER" id="PTHR45586:SF1">
    <property type="entry name" value="LIPOPOLYSACCHARIDE ASSEMBLY PROTEIN B"/>
    <property type="match status" value="1"/>
</dbReference>
<dbReference type="Pfam" id="PF13428">
    <property type="entry name" value="TPR_14"/>
    <property type="match status" value="1"/>
</dbReference>